<protein>
    <submittedName>
        <fullName evidence="6">Uncharacterized protein AlNc14C5G695</fullName>
    </submittedName>
</protein>
<keyword evidence="1" id="KW-0862">Zinc</keyword>
<feature type="region of interest" description="Disordered" evidence="3">
    <location>
        <begin position="365"/>
        <end position="425"/>
    </location>
</feature>
<dbReference type="InterPro" id="IPR003604">
    <property type="entry name" value="Matrin/U1-like-C_Znf_C2H2"/>
</dbReference>
<dbReference type="InterPro" id="IPR054076">
    <property type="entry name" value="ZUO1-like_ZHD"/>
</dbReference>
<feature type="compositionally biased region" description="Basic residues" evidence="3">
    <location>
        <begin position="402"/>
        <end position="412"/>
    </location>
</feature>
<dbReference type="PROSITE" id="PS50157">
    <property type="entry name" value="ZINC_FINGER_C2H2_2"/>
    <property type="match status" value="1"/>
</dbReference>
<evidence type="ECO:0000256" key="1">
    <source>
        <dbReference type="PROSITE-ProRule" id="PRU00042"/>
    </source>
</evidence>
<evidence type="ECO:0000256" key="3">
    <source>
        <dbReference type="SAM" id="MobiDB-lite"/>
    </source>
</evidence>
<dbReference type="CDD" id="cd06257">
    <property type="entry name" value="DnaJ"/>
    <property type="match status" value="1"/>
</dbReference>
<dbReference type="SMART" id="SM00271">
    <property type="entry name" value="DnaJ"/>
    <property type="match status" value="1"/>
</dbReference>
<dbReference type="Gene3D" id="3.30.160.60">
    <property type="entry name" value="Classic Zinc Finger"/>
    <property type="match status" value="1"/>
</dbReference>
<dbReference type="InterPro" id="IPR001623">
    <property type="entry name" value="DnaJ_domain"/>
</dbReference>
<dbReference type="PROSITE" id="PS00028">
    <property type="entry name" value="ZINC_FINGER_C2H2_1"/>
    <property type="match status" value="1"/>
</dbReference>
<dbReference type="InterPro" id="IPR013087">
    <property type="entry name" value="Znf_C2H2_type"/>
</dbReference>
<dbReference type="SMART" id="SM00451">
    <property type="entry name" value="ZnF_U1"/>
    <property type="match status" value="1"/>
</dbReference>
<dbReference type="GO" id="GO:0005737">
    <property type="term" value="C:cytoplasm"/>
    <property type="evidence" value="ECO:0007669"/>
    <property type="project" value="TreeGrafter"/>
</dbReference>
<organism evidence="6">
    <name type="scientific">Albugo laibachii Nc14</name>
    <dbReference type="NCBI Taxonomy" id="890382"/>
    <lineage>
        <taxon>Eukaryota</taxon>
        <taxon>Sar</taxon>
        <taxon>Stramenopiles</taxon>
        <taxon>Oomycota</taxon>
        <taxon>Peronosporomycetes</taxon>
        <taxon>Albuginales</taxon>
        <taxon>Albuginaceae</taxon>
        <taxon>Albugo</taxon>
    </lineage>
</organism>
<reference evidence="6" key="2">
    <citation type="submission" date="2011-02" db="EMBL/GenBank/DDBJ databases">
        <authorList>
            <person name="MacLean D."/>
        </authorList>
    </citation>
    <scope>NUCLEOTIDE SEQUENCE</scope>
</reference>
<dbReference type="Pfam" id="PF12874">
    <property type="entry name" value="zf-met"/>
    <property type="match status" value="1"/>
</dbReference>
<gene>
    <name evidence="6" type="primary">AlNc14C5G695</name>
    <name evidence="6" type="ORF">ALNC14_007770</name>
</gene>
<dbReference type="AlphaFoldDB" id="F0W0R0"/>
<dbReference type="PRINTS" id="PR00625">
    <property type="entry name" value="JDOMAIN"/>
</dbReference>
<sequence>MRCYYDVLSIESCATAHEIKKAFHIHALKWHPDKHQQSRISIEEATETFQDIQNAYRVLINPSERKWYDHHRDQLLQHDRDAFASDGSIVFDHYTRDSAFEGYNDDVRGFFAVYSGAFQHILDLEETTNGLPEFGKITDQIEAVQEFYVKWKSFSTIRSFSWMNIYTTTEDTTRMIRRAVEKENRRRREKAKKEYNQMVRKLVEFVRQRDSRILDFEQERKSQRELQRKAKAQEKLEKRIVYEQAKISFQRQQTELWERNQADSEASRQNNTYPDQTFDDALNECGIYMDDAMLICEICDQTFSTNKQLRNHLNSRKHGEPVALMKVDGEFDDSVSTHVELENLTMRVDLSDSVDDTIKLDQKSEQNSLAEKAMSPISTAEKLMDKNERRFSKEVRAAEKRRERKEKRKSKKKLELNVLTHLRHK</sequence>
<evidence type="ECO:0000259" key="4">
    <source>
        <dbReference type="PROSITE" id="PS50076"/>
    </source>
</evidence>
<dbReference type="Pfam" id="PF00226">
    <property type="entry name" value="DnaJ"/>
    <property type="match status" value="1"/>
</dbReference>
<dbReference type="GO" id="GO:0008270">
    <property type="term" value="F:zinc ion binding"/>
    <property type="evidence" value="ECO:0007669"/>
    <property type="project" value="UniProtKB-KW"/>
</dbReference>
<accession>F0W0R0</accession>
<evidence type="ECO:0000259" key="5">
    <source>
        <dbReference type="PROSITE" id="PS50157"/>
    </source>
</evidence>
<feature type="domain" description="C2H2-type" evidence="5">
    <location>
        <begin position="294"/>
        <end position="321"/>
    </location>
</feature>
<dbReference type="PROSITE" id="PS50076">
    <property type="entry name" value="DNAJ_2"/>
    <property type="match status" value="1"/>
</dbReference>
<evidence type="ECO:0000313" key="6">
    <source>
        <dbReference type="EMBL" id="CCA14634.1"/>
    </source>
</evidence>
<dbReference type="InterPro" id="IPR051964">
    <property type="entry name" value="Chaperone_stress_response"/>
</dbReference>
<name>F0W0R0_9STRA</name>
<dbReference type="InterPro" id="IPR036869">
    <property type="entry name" value="J_dom_sf"/>
</dbReference>
<feature type="compositionally biased region" description="Basic and acidic residues" evidence="3">
    <location>
        <begin position="382"/>
        <end position="401"/>
    </location>
</feature>
<dbReference type="Gene3D" id="1.10.287.110">
    <property type="entry name" value="DnaJ domain"/>
    <property type="match status" value="1"/>
</dbReference>
<proteinExistence type="predicted"/>
<feature type="domain" description="J" evidence="4">
    <location>
        <begin position="3"/>
        <end position="72"/>
    </location>
</feature>
<dbReference type="PANTHER" id="PTHR44029">
    <property type="entry name" value="DNAJ HOMOLOG SUBFAMILY C MEMBER 21"/>
    <property type="match status" value="1"/>
</dbReference>
<keyword evidence="1" id="KW-0863">Zinc-finger</keyword>
<dbReference type="PANTHER" id="PTHR44029:SF1">
    <property type="entry name" value="DNAJ HOMOLOG SUBFAMILY C MEMBER 21"/>
    <property type="match status" value="1"/>
</dbReference>
<feature type="coiled-coil region" evidence="2">
    <location>
        <begin position="181"/>
        <end position="239"/>
    </location>
</feature>
<dbReference type="EMBL" id="FR824050">
    <property type="protein sequence ID" value="CCA14634.1"/>
    <property type="molecule type" value="Genomic_DNA"/>
</dbReference>
<dbReference type="SUPFAM" id="SSF46565">
    <property type="entry name" value="Chaperone J-domain"/>
    <property type="match status" value="1"/>
</dbReference>
<dbReference type="InterPro" id="IPR036236">
    <property type="entry name" value="Znf_C2H2_sf"/>
</dbReference>
<dbReference type="SUPFAM" id="SSF57667">
    <property type="entry name" value="beta-beta-alpha zinc fingers"/>
    <property type="match status" value="1"/>
</dbReference>
<dbReference type="HOGENOM" id="CLU_009539_3_2_1"/>
<dbReference type="GO" id="GO:0003676">
    <property type="term" value="F:nucleic acid binding"/>
    <property type="evidence" value="ECO:0007669"/>
    <property type="project" value="InterPro"/>
</dbReference>
<keyword evidence="2" id="KW-0175">Coiled coil</keyword>
<evidence type="ECO:0000256" key="2">
    <source>
        <dbReference type="SAM" id="Coils"/>
    </source>
</evidence>
<dbReference type="Pfam" id="PF21884">
    <property type="entry name" value="ZUO1-like_ZHD"/>
    <property type="match status" value="1"/>
</dbReference>
<keyword evidence="1" id="KW-0479">Metal-binding</keyword>
<reference evidence="6" key="1">
    <citation type="journal article" date="2011" name="PLoS Biol.">
        <title>Gene gain and loss during evolution of obligate parasitism in the white rust pathogen of Arabidopsis thaliana.</title>
        <authorList>
            <person name="Kemen E."/>
            <person name="Gardiner A."/>
            <person name="Schultz-Larsen T."/>
            <person name="Kemen A.C."/>
            <person name="Balmuth A.L."/>
            <person name="Robert-Seilaniantz A."/>
            <person name="Bailey K."/>
            <person name="Holub E."/>
            <person name="Studholme D.J."/>
            <person name="Maclean D."/>
            <person name="Jones J.D."/>
        </authorList>
    </citation>
    <scope>NUCLEOTIDE SEQUENCE</scope>
</reference>